<gene>
    <name evidence="1" type="ORF">GN299_06255</name>
</gene>
<protein>
    <submittedName>
        <fullName evidence="1">Uncharacterized protein</fullName>
    </submittedName>
</protein>
<dbReference type="AlphaFoldDB" id="A0A7V8EIW9"/>
<proteinExistence type="predicted"/>
<comment type="caution">
    <text evidence="1">The sequence shown here is derived from an EMBL/GenBank/DDBJ whole genome shotgun (WGS) entry which is preliminary data.</text>
</comment>
<dbReference type="Proteomes" id="UP000442695">
    <property type="component" value="Unassembled WGS sequence"/>
</dbReference>
<accession>A0A7V8EIW9</accession>
<dbReference type="RefSeq" id="WP_156858583.1">
    <property type="nucleotide sequence ID" value="NZ_WOWR01000005.1"/>
</dbReference>
<evidence type="ECO:0000313" key="2">
    <source>
        <dbReference type="Proteomes" id="UP000442695"/>
    </source>
</evidence>
<organism evidence="1 2">
    <name type="scientific">Pseudomonas putida</name>
    <name type="common">Arthrobacter siderocapsulatus</name>
    <dbReference type="NCBI Taxonomy" id="303"/>
    <lineage>
        <taxon>Bacteria</taxon>
        <taxon>Pseudomonadati</taxon>
        <taxon>Pseudomonadota</taxon>
        <taxon>Gammaproteobacteria</taxon>
        <taxon>Pseudomonadales</taxon>
        <taxon>Pseudomonadaceae</taxon>
        <taxon>Pseudomonas</taxon>
    </lineage>
</organism>
<sequence length="63" mass="7113">MSNNETQQLIEHVSLELQGMKDLGMRVPFDPKSLSDKQKAEIVEYRDGGMKISQIADLLVSLH</sequence>
<name>A0A7V8EIW9_PSEPU</name>
<dbReference type="EMBL" id="WOWR01000005">
    <property type="protein sequence ID" value="KAF0255690.1"/>
    <property type="molecule type" value="Genomic_DNA"/>
</dbReference>
<evidence type="ECO:0000313" key="1">
    <source>
        <dbReference type="EMBL" id="KAF0255690.1"/>
    </source>
</evidence>
<reference evidence="1 2" key="1">
    <citation type="submission" date="2019-12" db="EMBL/GenBank/DDBJ databases">
        <authorList>
            <person name="Woiski C."/>
        </authorList>
    </citation>
    <scope>NUCLEOTIDE SEQUENCE [LARGE SCALE GENOMIC DNA]</scope>
    <source>
        <strain evidence="1 2">BOE100</strain>
    </source>
</reference>